<dbReference type="GO" id="GO:0016874">
    <property type="term" value="F:ligase activity"/>
    <property type="evidence" value="ECO:0007669"/>
    <property type="project" value="UniProtKB-KW"/>
</dbReference>
<keyword evidence="1" id="KW-0067">ATP-binding</keyword>
<name>A0ABM8VUF0_9BACL</name>
<sequence>MIENPRHLIQTDEKTLFWYFNINQEQKWNTTKVFPSVTDMHQLELVKQQEQQLLIIAEPEDTVILYNTPSKDFIHYLGTQGIKVPKMILLNSSDSLQNLPLERSLFIPYINSEDIYINTSSFSELTVFGAEHQIVKSINNKFVTRKLAEENNFRVTYGFLCKNISELEQSFQLLCDYGFDQCVIKVPFGSSGKGLKIIENINSFNTLVKYIKRRSIEFELLIEGWYPNTRNINSQLWISKDAIRILAITEQKIDGNGVYLGTCFTPHFDMSLLTEYQREMLRLGQILKDKDFIGICGVDSIIDERGRLYPIIEINARFTQVTYLLPLIQRLILNYSHIYSQYIKYKSNQRLEFETILSIIKNAIQPDGTNKFLVYTFANYTLPDNSKTIYRLYVLIYGQEKDKVLDMLQRLQEL</sequence>
<evidence type="ECO:0000313" key="3">
    <source>
        <dbReference type="EMBL" id="CAG7658916.1"/>
    </source>
</evidence>
<feature type="domain" description="ATP-grasp" evidence="2">
    <location>
        <begin position="145"/>
        <end position="344"/>
    </location>
</feature>
<evidence type="ECO:0000259" key="2">
    <source>
        <dbReference type="PROSITE" id="PS50975"/>
    </source>
</evidence>
<dbReference type="EMBL" id="CAJVCE010000051">
    <property type="protein sequence ID" value="CAG7658916.1"/>
    <property type="molecule type" value="Genomic_DNA"/>
</dbReference>
<proteinExistence type="predicted"/>
<dbReference type="Pfam" id="PF02655">
    <property type="entry name" value="ATP-grasp_3"/>
    <property type="match status" value="1"/>
</dbReference>
<dbReference type="PROSITE" id="PS50975">
    <property type="entry name" value="ATP_GRASP"/>
    <property type="match status" value="1"/>
</dbReference>
<keyword evidence="4" id="KW-1185">Reference proteome</keyword>
<organism evidence="3 4">
    <name type="scientific">Paenibacillus allorhizosphaerae</name>
    <dbReference type="NCBI Taxonomy" id="2849866"/>
    <lineage>
        <taxon>Bacteria</taxon>
        <taxon>Bacillati</taxon>
        <taxon>Bacillota</taxon>
        <taxon>Bacilli</taxon>
        <taxon>Bacillales</taxon>
        <taxon>Paenibacillaceae</taxon>
        <taxon>Paenibacillus</taxon>
    </lineage>
</organism>
<dbReference type="InterPro" id="IPR003806">
    <property type="entry name" value="ATP-grasp_PylC-type"/>
</dbReference>
<protein>
    <submittedName>
        <fullName evidence="3">[Butirosin acyl-carrier protein]--L-glutamate ligase</fullName>
        <ecNumber evidence="3">6.2.1.39</ecNumber>
    </submittedName>
</protein>
<dbReference type="InterPro" id="IPR011761">
    <property type="entry name" value="ATP-grasp"/>
</dbReference>
<dbReference type="Proteomes" id="UP000730618">
    <property type="component" value="Unassembled WGS sequence"/>
</dbReference>
<accession>A0ABM8VUF0</accession>
<comment type="caution">
    <text evidence="3">The sequence shown here is derived from an EMBL/GenBank/DDBJ whole genome shotgun (WGS) entry which is preliminary data.</text>
</comment>
<gene>
    <name evidence="3" type="primary">btrJ</name>
    <name evidence="3" type="ORF">PAECIP111802_07213</name>
</gene>
<evidence type="ECO:0000313" key="4">
    <source>
        <dbReference type="Proteomes" id="UP000730618"/>
    </source>
</evidence>
<keyword evidence="3" id="KW-0436">Ligase</keyword>
<dbReference type="EC" id="6.2.1.39" evidence="3"/>
<keyword evidence="1" id="KW-0547">Nucleotide-binding</keyword>
<evidence type="ECO:0000256" key="1">
    <source>
        <dbReference type="PROSITE-ProRule" id="PRU00409"/>
    </source>
</evidence>
<reference evidence="3 4" key="1">
    <citation type="submission" date="2021-06" db="EMBL/GenBank/DDBJ databases">
        <authorList>
            <person name="Criscuolo A."/>
        </authorList>
    </citation>
    <scope>NUCLEOTIDE SEQUENCE [LARGE SCALE GENOMIC DNA]</scope>
    <source>
        <strain evidence="4">CIP 111802</strain>
    </source>
</reference>
<dbReference type="RefSeq" id="WP_218103333.1">
    <property type="nucleotide sequence ID" value="NZ_CAJVCE010000051.1"/>
</dbReference>